<keyword evidence="2" id="KW-1185">Reference proteome</keyword>
<reference evidence="2" key="2">
    <citation type="journal article" date="2010" name="Genome Res.">
        <title>Population genomic sequencing of Coccidioides fungi reveals recent hybridization and transposon control.</title>
        <authorList>
            <person name="Neafsey D.E."/>
            <person name="Barker B.M."/>
            <person name="Sharpton T.J."/>
            <person name="Stajich J.E."/>
            <person name="Park D.J."/>
            <person name="Whiston E."/>
            <person name="Hung C.-Y."/>
            <person name="McMahan C."/>
            <person name="White J."/>
            <person name="Sykes S."/>
            <person name="Heiman D."/>
            <person name="Young S."/>
            <person name="Zeng Q."/>
            <person name="Abouelleil A."/>
            <person name="Aftuck L."/>
            <person name="Bessette D."/>
            <person name="Brown A."/>
            <person name="FitzGerald M."/>
            <person name="Lui A."/>
            <person name="Macdonald J.P."/>
            <person name="Priest M."/>
            <person name="Orbach M.J."/>
            <person name="Galgiani J.N."/>
            <person name="Kirkland T.N."/>
            <person name="Cole G.T."/>
            <person name="Birren B.W."/>
            <person name="Henn M.R."/>
            <person name="Taylor J.W."/>
            <person name="Rounsley S.D."/>
        </authorList>
    </citation>
    <scope>GENOME REANNOTATION</scope>
    <source>
        <strain evidence="2">RS</strain>
    </source>
</reference>
<organism evidence="1 2">
    <name type="scientific">Coccidioides immitis (strain RS)</name>
    <name type="common">Valley fever fungus</name>
    <dbReference type="NCBI Taxonomy" id="246410"/>
    <lineage>
        <taxon>Eukaryota</taxon>
        <taxon>Fungi</taxon>
        <taxon>Dikarya</taxon>
        <taxon>Ascomycota</taxon>
        <taxon>Pezizomycotina</taxon>
        <taxon>Eurotiomycetes</taxon>
        <taxon>Eurotiomycetidae</taxon>
        <taxon>Onygenales</taxon>
        <taxon>Onygenaceae</taxon>
        <taxon>Coccidioides</taxon>
    </lineage>
</organism>
<dbReference type="RefSeq" id="XP_004445980.1">
    <property type="nucleotide sequence ID" value="XM_004445923.1"/>
</dbReference>
<dbReference type="Proteomes" id="UP000001261">
    <property type="component" value="Unassembled WGS sequence"/>
</dbReference>
<gene>
    <name evidence="1" type="ORF">CIMG_12898</name>
</gene>
<dbReference type="GeneID" id="24164525"/>
<reference evidence="2" key="1">
    <citation type="journal article" date="2009" name="Genome Res.">
        <title>Comparative genomic analyses of the human fungal pathogens Coccidioides and their relatives.</title>
        <authorList>
            <person name="Sharpton T.J."/>
            <person name="Stajich J.E."/>
            <person name="Rounsley S.D."/>
            <person name="Gardner M.J."/>
            <person name="Wortman J.R."/>
            <person name="Jordar V.S."/>
            <person name="Maiti R."/>
            <person name="Kodira C.D."/>
            <person name="Neafsey D.E."/>
            <person name="Zeng Q."/>
            <person name="Hung C.-Y."/>
            <person name="McMahan C."/>
            <person name="Muszewska A."/>
            <person name="Grynberg M."/>
            <person name="Mandel M.A."/>
            <person name="Kellner E.M."/>
            <person name="Barker B.M."/>
            <person name="Galgiani J.N."/>
            <person name="Orbach M.J."/>
            <person name="Kirkland T.N."/>
            <person name="Cole G.T."/>
            <person name="Henn M.R."/>
            <person name="Birren B.W."/>
            <person name="Taylor J.W."/>
        </authorList>
    </citation>
    <scope>NUCLEOTIDE SEQUENCE [LARGE SCALE GENOMIC DNA]</scope>
    <source>
        <strain evidence="2">RS</strain>
    </source>
</reference>
<accession>A0A0D8JSU3</accession>
<protein>
    <submittedName>
        <fullName evidence="1">Uncharacterized protein</fullName>
    </submittedName>
</protein>
<dbReference type="AlphaFoldDB" id="A0A0D8JSU3"/>
<dbReference type="VEuPathDB" id="FungiDB:CIMG_12898"/>
<evidence type="ECO:0000313" key="1">
    <source>
        <dbReference type="EMBL" id="KJF60357.1"/>
    </source>
</evidence>
<evidence type="ECO:0000313" key="2">
    <source>
        <dbReference type="Proteomes" id="UP000001261"/>
    </source>
</evidence>
<dbReference type="KEGG" id="cim:CIMG_12898"/>
<sequence length="76" mass="8616">MLLPGPPAIKRQPGRHCWEQLKFATELVDGIYHSPNGLTLNQLSLVVMHGVQYYHHCLRVGKLKQNLRCPSVRSAL</sequence>
<dbReference type="EMBL" id="GG704911">
    <property type="protein sequence ID" value="KJF60357.1"/>
    <property type="molecule type" value="Genomic_DNA"/>
</dbReference>
<name>A0A0D8JSU3_COCIM</name>
<proteinExistence type="predicted"/>
<dbReference type="InParanoid" id="A0A0D8JSU3"/>